<evidence type="ECO:0000313" key="8">
    <source>
        <dbReference type="EMBL" id="VAH97202.1"/>
    </source>
</evidence>
<keyword evidence="6" id="KW-0732">Signal</keyword>
<sequence>MQQTLHSNIHTRQIWIYEPTSIAATEMSMKLAACSLLLPLVLAALLHPADVVAVGDGTPDRGGGGFSLRLVPSHGWNRSIHVDDDGFVHLNEHPTTALRPPMHTQIGGKYSVVTTVGTGAGRRTYVLALDMTSSELWMQCKPVQKPFAQQPPPFEPAKSPSFRHVPGNSRLCLPPAHGHRPTVQDPCKFRSFGLNGTDARGVLSNETLAFAAAGQEAEVAGVVIGCTHSSDGFNFNSHGVLAGVLGLGRQAPSLIWTLGQHRHVAVQVHRFSYCLPSHGSPDHHTFLRFGDDIPHTQHMVSTKILYTSFTTSRDFSAYFVSLTGVSVGGRQLDLEHIGELFKRHIHGGRWTGGCAFDAGTAAMVMVAPAYEKLKDAVLEHLKPLGVPTVSRVEYHLCFRTTSQLWQHLPTVTLQFAEPEARLVLPPQRLFVAVGHDICLAVVRSNDITIIGAMQQVDKRFVYDVRDGRIYFAPENGCHADAGHQI</sequence>
<organism evidence="8 9">
    <name type="scientific">Triticum turgidum subsp. durum</name>
    <name type="common">Durum wheat</name>
    <name type="synonym">Triticum durum</name>
    <dbReference type="NCBI Taxonomy" id="4567"/>
    <lineage>
        <taxon>Eukaryota</taxon>
        <taxon>Viridiplantae</taxon>
        <taxon>Streptophyta</taxon>
        <taxon>Embryophyta</taxon>
        <taxon>Tracheophyta</taxon>
        <taxon>Spermatophyta</taxon>
        <taxon>Magnoliopsida</taxon>
        <taxon>Liliopsida</taxon>
        <taxon>Poales</taxon>
        <taxon>Poaceae</taxon>
        <taxon>BOP clade</taxon>
        <taxon>Pooideae</taxon>
        <taxon>Triticodae</taxon>
        <taxon>Triticeae</taxon>
        <taxon>Triticinae</taxon>
        <taxon>Triticum</taxon>
    </lineage>
</organism>
<accession>A0A9R0W563</accession>
<dbReference type="PANTHER" id="PTHR47967:SF122">
    <property type="entry name" value="PEPTIDASE A1 DOMAIN-CONTAINING PROTEIN"/>
    <property type="match status" value="1"/>
</dbReference>
<dbReference type="SUPFAM" id="SSF50630">
    <property type="entry name" value="Acid proteases"/>
    <property type="match status" value="1"/>
</dbReference>
<reference evidence="8 9" key="1">
    <citation type="submission" date="2017-09" db="EMBL/GenBank/DDBJ databases">
        <authorList>
            <consortium name="International Durum Wheat Genome Sequencing Consortium (IDWGSC)"/>
            <person name="Milanesi L."/>
        </authorList>
    </citation>
    <scope>NUCLEOTIDE SEQUENCE [LARGE SCALE GENOMIC DNA]</scope>
    <source>
        <strain evidence="9">cv. Svevo</strain>
    </source>
</reference>
<gene>
    <name evidence="8" type="ORF">TRITD_4Av1G218720</name>
</gene>
<dbReference type="InterPro" id="IPR021109">
    <property type="entry name" value="Peptidase_aspartic_dom_sf"/>
</dbReference>
<dbReference type="AlphaFoldDB" id="A0A9R0W563"/>
<feature type="chain" id="PRO_5040475765" description="Peptidase A1 domain-containing protein" evidence="6">
    <location>
        <begin position="44"/>
        <end position="485"/>
    </location>
</feature>
<evidence type="ECO:0000256" key="4">
    <source>
        <dbReference type="ARBA" id="ARBA00022801"/>
    </source>
</evidence>
<dbReference type="Gramene" id="TRITD4Av1G218720.1">
    <property type="protein sequence ID" value="TRITD4Av1G218720.1"/>
    <property type="gene ID" value="TRITD4Av1G218720"/>
</dbReference>
<name>A0A9R0W563_TRITD</name>
<dbReference type="InterPro" id="IPR032799">
    <property type="entry name" value="TAXi_C"/>
</dbReference>
<keyword evidence="3" id="KW-0064">Aspartyl protease</keyword>
<comment type="similarity">
    <text evidence="1">Belongs to the peptidase A1 family.</text>
</comment>
<evidence type="ECO:0000256" key="1">
    <source>
        <dbReference type="ARBA" id="ARBA00007447"/>
    </source>
</evidence>
<keyword evidence="9" id="KW-1185">Reference proteome</keyword>
<dbReference type="InterPro" id="IPR033121">
    <property type="entry name" value="PEPTIDASE_A1"/>
</dbReference>
<dbReference type="GO" id="GO:0005576">
    <property type="term" value="C:extracellular region"/>
    <property type="evidence" value="ECO:0007669"/>
    <property type="project" value="TreeGrafter"/>
</dbReference>
<dbReference type="Gene3D" id="2.40.70.10">
    <property type="entry name" value="Acid Proteases"/>
    <property type="match status" value="2"/>
</dbReference>
<dbReference type="InterPro" id="IPR051708">
    <property type="entry name" value="Plant_Aspart_Prot_A1"/>
</dbReference>
<dbReference type="InterPro" id="IPR032861">
    <property type="entry name" value="TAXi_N"/>
</dbReference>
<dbReference type="EMBL" id="LT934117">
    <property type="protein sequence ID" value="VAH97202.1"/>
    <property type="molecule type" value="Genomic_DNA"/>
</dbReference>
<proteinExistence type="inferred from homology"/>
<dbReference type="Proteomes" id="UP000324705">
    <property type="component" value="Chromosome 4A"/>
</dbReference>
<dbReference type="CDD" id="cd05476">
    <property type="entry name" value="pepsin_A_like_plant"/>
    <property type="match status" value="1"/>
</dbReference>
<keyword evidence="5" id="KW-0325">Glycoprotein</keyword>
<evidence type="ECO:0000256" key="2">
    <source>
        <dbReference type="ARBA" id="ARBA00022670"/>
    </source>
</evidence>
<dbReference type="PROSITE" id="PS51767">
    <property type="entry name" value="PEPTIDASE_A1"/>
    <property type="match status" value="1"/>
</dbReference>
<keyword evidence="4" id="KW-0378">Hydrolase</keyword>
<evidence type="ECO:0000256" key="5">
    <source>
        <dbReference type="ARBA" id="ARBA00023180"/>
    </source>
</evidence>
<evidence type="ECO:0000313" key="9">
    <source>
        <dbReference type="Proteomes" id="UP000324705"/>
    </source>
</evidence>
<dbReference type="InterPro" id="IPR034161">
    <property type="entry name" value="Pepsin-like_plant"/>
</dbReference>
<dbReference type="GO" id="GO:0004190">
    <property type="term" value="F:aspartic-type endopeptidase activity"/>
    <property type="evidence" value="ECO:0007669"/>
    <property type="project" value="UniProtKB-KW"/>
</dbReference>
<evidence type="ECO:0000259" key="7">
    <source>
        <dbReference type="PROSITE" id="PS51767"/>
    </source>
</evidence>
<evidence type="ECO:0000256" key="3">
    <source>
        <dbReference type="ARBA" id="ARBA00022750"/>
    </source>
</evidence>
<dbReference type="GO" id="GO:0006508">
    <property type="term" value="P:proteolysis"/>
    <property type="evidence" value="ECO:0007669"/>
    <property type="project" value="UniProtKB-KW"/>
</dbReference>
<protein>
    <recommendedName>
        <fullName evidence="7">Peptidase A1 domain-containing protein</fullName>
    </recommendedName>
</protein>
<evidence type="ECO:0000256" key="6">
    <source>
        <dbReference type="SAM" id="SignalP"/>
    </source>
</evidence>
<keyword evidence="2" id="KW-0645">Protease</keyword>
<dbReference type="Pfam" id="PF14543">
    <property type="entry name" value="TAXi_N"/>
    <property type="match status" value="1"/>
</dbReference>
<feature type="signal peptide" evidence="6">
    <location>
        <begin position="1"/>
        <end position="43"/>
    </location>
</feature>
<feature type="domain" description="Peptidase A1" evidence="7">
    <location>
        <begin position="110"/>
        <end position="472"/>
    </location>
</feature>
<dbReference type="Pfam" id="PF14541">
    <property type="entry name" value="TAXi_C"/>
    <property type="match status" value="1"/>
</dbReference>
<dbReference type="PANTHER" id="PTHR47967">
    <property type="entry name" value="OS07G0603500 PROTEIN-RELATED"/>
    <property type="match status" value="1"/>
</dbReference>
<dbReference type="OMA" id="PTVQDPC"/>